<reference evidence="3" key="1">
    <citation type="journal article" date="2023" name="Arch. Microbiol.">
        <title>Desulfoferula mesophilus gen. nov. sp. nov., a mesophilic sulfate-reducing bacterium isolated from a brackish lake sediment.</title>
        <authorList>
            <person name="Watanabe T."/>
            <person name="Yabe T."/>
            <person name="Tsuji J.M."/>
            <person name="Fukui M."/>
        </authorList>
    </citation>
    <scope>NUCLEOTIDE SEQUENCE [LARGE SCALE GENOMIC DNA]</scope>
    <source>
        <strain evidence="3">12FAK</strain>
    </source>
</reference>
<proteinExistence type="predicted"/>
<sequence>MTPSTVQEVFDGMPGAFRAHKAEGVQMVFQFHITGDESGDWSVSIADGQCAVNPGTHPDPTTTLTLSDKNWLKLVAGKLNPAMALMTGKLKIGGDMMAAQRLGSLFKLG</sequence>
<keyword evidence="3" id="KW-1185">Reference proteome</keyword>
<dbReference type="Proteomes" id="UP001366166">
    <property type="component" value="Chromosome"/>
</dbReference>
<gene>
    <name evidence="2" type="ORF">FAK_37660</name>
</gene>
<dbReference type="PANTHER" id="PTHR10094:SF25">
    <property type="entry name" value="SCP2 STEROL-BINDING DOMAIN-CONTAINING PROTEIN 1"/>
    <property type="match status" value="1"/>
</dbReference>
<dbReference type="InterPro" id="IPR036527">
    <property type="entry name" value="SCP2_sterol-bd_dom_sf"/>
</dbReference>
<dbReference type="Gene3D" id="3.30.1050.10">
    <property type="entry name" value="SCP2 sterol-binding domain"/>
    <property type="match status" value="1"/>
</dbReference>
<dbReference type="Pfam" id="PF02036">
    <property type="entry name" value="SCP2"/>
    <property type="match status" value="1"/>
</dbReference>
<evidence type="ECO:0000313" key="3">
    <source>
        <dbReference type="Proteomes" id="UP001366166"/>
    </source>
</evidence>
<feature type="domain" description="SCP2" evidence="1">
    <location>
        <begin position="21"/>
        <end position="107"/>
    </location>
</feature>
<dbReference type="AlphaFoldDB" id="A0AAU9EL93"/>
<name>A0AAU9EL93_9BACT</name>
<dbReference type="PANTHER" id="PTHR10094">
    <property type="entry name" value="STEROL CARRIER PROTEIN 2 SCP-2 FAMILY PROTEIN"/>
    <property type="match status" value="1"/>
</dbReference>
<dbReference type="EMBL" id="AP028679">
    <property type="protein sequence ID" value="BEQ16700.1"/>
    <property type="molecule type" value="Genomic_DNA"/>
</dbReference>
<organism evidence="2 3">
    <name type="scientific">Desulfoferula mesophila</name>
    <dbReference type="NCBI Taxonomy" id="3058419"/>
    <lineage>
        <taxon>Bacteria</taxon>
        <taxon>Pseudomonadati</taxon>
        <taxon>Thermodesulfobacteriota</taxon>
        <taxon>Desulfarculia</taxon>
        <taxon>Desulfarculales</taxon>
        <taxon>Desulfarculaceae</taxon>
        <taxon>Desulfoferula</taxon>
    </lineage>
</organism>
<accession>A0AAU9EL93</accession>
<evidence type="ECO:0000259" key="1">
    <source>
        <dbReference type="Pfam" id="PF02036"/>
    </source>
</evidence>
<dbReference type="KEGG" id="dmp:FAK_37660"/>
<dbReference type="GO" id="GO:0005829">
    <property type="term" value="C:cytosol"/>
    <property type="evidence" value="ECO:0007669"/>
    <property type="project" value="TreeGrafter"/>
</dbReference>
<evidence type="ECO:0000313" key="2">
    <source>
        <dbReference type="EMBL" id="BEQ16700.1"/>
    </source>
</evidence>
<dbReference type="SUPFAM" id="SSF55718">
    <property type="entry name" value="SCP-like"/>
    <property type="match status" value="1"/>
</dbReference>
<protein>
    <recommendedName>
        <fullName evidence="1">SCP2 domain-containing protein</fullName>
    </recommendedName>
</protein>
<dbReference type="InterPro" id="IPR003033">
    <property type="entry name" value="SCP2_sterol-bd_dom"/>
</dbReference>
<dbReference type="RefSeq" id="WP_338602906.1">
    <property type="nucleotide sequence ID" value="NZ_AP028679.1"/>
</dbReference>